<dbReference type="EC" id="6.3.2.12" evidence="7"/>
<dbReference type="InterPro" id="IPR001645">
    <property type="entry name" value="Folylpolyglutamate_synth"/>
</dbReference>
<dbReference type="InterPro" id="IPR036565">
    <property type="entry name" value="Mur-like_cat_sf"/>
</dbReference>
<evidence type="ECO:0000313" key="24">
    <source>
        <dbReference type="EMBL" id="KJU86972.1"/>
    </source>
</evidence>
<evidence type="ECO:0000256" key="3">
    <source>
        <dbReference type="ARBA" id="ARBA00004799"/>
    </source>
</evidence>
<dbReference type="EC" id="6.3.2.17" evidence="8"/>
<feature type="domain" description="Mur ligase central" evidence="23">
    <location>
        <begin position="44"/>
        <end position="265"/>
    </location>
</feature>
<evidence type="ECO:0000259" key="23">
    <source>
        <dbReference type="Pfam" id="PF08245"/>
    </source>
</evidence>
<evidence type="ECO:0000256" key="22">
    <source>
        <dbReference type="ARBA" id="ARBA00049161"/>
    </source>
</evidence>
<name>A0A0F3GYQ5_9BACT</name>
<dbReference type="InterPro" id="IPR036615">
    <property type="entry name" value="Mur_ligase_C_dom_sf"/>
</dbReference>
<evidence type="ECO:0000256" key="16">
    <source>
        <dbReference type="ARBA" id="ARBA00030048"/>
    </source>
</evidence>
<evidence type="ECO:0000256" key="7">
    <source>
        <dbReference type="ARBA" id="ARBA00013023"/>
    </source>
</evidence>
<evidence type="ECO:0000256" key="6">
    <source>
        <dbReference type="ARBA" id="ARBA00011245"/>
    </source>
</evidence>
<dbReference type="NCBIfam" id="TIGR01499">
    <property type="entry name" value="folC"/>
    <property type="match status" value="1"/>
</dbReference>
<evidence type="ECO:0000256" key="10">
    <source>
        <dbReference type="ARBA" id="ARBA00022598"/>
    </source>
</evidence>
<dbReference type="PROSITE" id="PS01012">
    <property type="entry name" value="FOLYLPOLYGLU_SYNT_2"/>
    <property type="match status" value="1"/>
</dbReference>
<evidence type="ECO:0000256" key="9">
    <source>
        <dbReference type="ARBA" id="ARBA00019357"/>
    </source>
</evidence>
<gene>
    <name evidence="24" type="ORF">MBAV_000834</name>
</gene>
<comment type="catalytic activity">
    <reaction evidence="22">
        <text>7,8-dihydropteroate + L-glutamate + ATP = 7,8-dihydrofolate + ADP + phosphate + H(+)</text>
        <dbReference type="Rhea" id="RHEA:23584"/>
        <dbReference type="ChEBI" id="CHEBI:15378"/>
        <dbReference type="ChEBI" id="CHEBI:17839"/>
        <dbReference type="ChEBI" id="CHEBI:29985"/>
        <dbReference type="ChEBI" id="CHEBI:30616"/>
        <dbReference type="ChEBI" id="CHEBI:43474"/>
        <dbReference type="ChEBI" id="CHEBI:57451"/>
        <dbReference type="ChEBI" id="CHEBI:456216"/>
        <dbReference type="EC" id="6.3.2.12"/>
    </reaction>
</comment>
<evidence type="ECO:0000256" key="4">
    <source>
        <dbReference type="ARBA" id="ARBA00005150"/>
    </source>
</evidence>
<proteinExistence type="inferred from homology"/>
<evidence type="ECO:0000256" key="1">
    <source>
        <dbReference type="ARBA" id="ARBA00001946"/>
    </source>
</evidence>
<feature type="non-terminal residue" evidence="24">
    <location>
        <position position="330"/>
    </location>
</feature>
<dbReference type="FunFam" id="3.40.1190.10:FF:000004">
    <property type="entry name" value="Dihydrofolate synthase/folylpolyglutamate synthase"/>
    <property type="match status" value="1"/>
</dbReference>
<evidence type="ECO:0000256" key="5">
    <source>
        <dbReference type="ARBA" id="ARBA00008276"/>
    </source>
</evidence>
<dbReference type="Gene3D" id="3.40.1190.10">
    <property type="entry name" value="Mur-like, catalytic domain"/>
    <property type="match status" value="1"/>
</dbReference>
<reference evidence="24 25" key="1">
    <citation type="submission" date="2015-02" db="EMBL/GenBank/DDBJ databases">
        <title>Single-cell genomics of uncultivated deep-branching MTB reveals a conserved set of magnetosome genes.</title>
        <authorList>
            <person name="Kolinko S."/>
            <person name="Richter M."/>
            <person name="Glockner F.O."/>
            <person name="Brachmann A."/>
            <person name="Schuler D."/>
        </authorList>
    </citation>
    <scope>NUCLEOTIDE SEQUENCE [LARGE SCALE GENOMIC DNA]</scope>
    <source>
        <strain evidence="24">TM-1</strain>
    </source>
</reference>
<evidence type="ECO:0000313" key="25">
    <source>
        <dbReference type="Proteomes" id="UP000033423"/>
    </source>
</evidence>
<keyword evidence="13" id="KW-0067">ATP-binding</keyword>
<dbReference type="SUPFAM" id="SSF53623">
    <property type="entry name" value="MurD-like peptide ligases, catalytic domain"/>
    <property type="match status" value="1"/>
</dbReference>
<organism evidence="24 25">
    <name type="scientific">Candidatus Magnetobacterium bavaricum</name>
    <dbReference type="NCBI Taxonomy" id="29290"/>
    <lineage>
        <taxon>Bacteria</taxon>
        <taxon>Pseudomonadati</taxon>
        <taxon>Nitrospirota</taxon>
        <taxon>Thermodesulfovibrionia</taxon>
        <taxon>Thermodesulfovibrionales</taxon>
        <taxon>Candidatus Magnetobacteriaceae</taxon>
        <taxon>Candidatus Magnetobacterium</taxon>
    </lineage>
</organism>
<comment type="catalytic activity">
    <reaction evidence="21">
        <text>(6R)-5,10-methylenetetrahydrofolyl-(gamma-L-Glu)(n) + L-glutamate + ATP = (6R)-5,10-methylenetetrahydrofolyl-(gamma-L-Glu)(n+1) + ADP + phosphate + H(+)</text>
        <dbReference type="Rhea" id="RHEA:51912"/>
        <dbReference type="Rhea" id="RHEA-COMP:13257"/>
        <dbReference type="Rhea" id="RHEA-COMP:13258"/>
        <dbReference type="ChEBI" id="CHEBI:15378"/>
        <dbReference type="ChEBI" id="CHEBI:29985"/>
        <dbReference type="ChEBI" id="CHEBI:30616"/>
        <dbReference type="ChEBI" id="CHEBI:43474"/>
        <dbReference type="ChEBI" id="CHEBI:136572"/>
        <dbReference type="ChEBI" id="CHEBI:456216"/>
        <dbReference type="EC" id="6.3.2.17"/>
    </reaction>
</comment>
<comment type="pathway">
    <text evidence="3">Cofactor biosynthesis; tetrahydrofolate biosynthesis; 7,8-dihydrofolate from 2-amino-4-hydroxy-6-hydroxymethyl-7,8-dihydropteridine diphosphate and 4-aminobenzoate: step 2/2.</text>
</comment>
<evidence type="ECO:0000256" key="21">
    <source>
        <dbReference type="ARBA" id="ARBA00049035"/>
    </source>
</evidence>
<dbReference type="InterPro" id="IPR013221">
    <property type="entry name" value="Mur_ligase_cen"/>
</dbReference>
<evidence type="ECO:0000256" key="2">
    <source>
        <dbReference type="ARBA" id="ARBA00002714"/>
    </source>
</evidence>
<keyword evidence="10" id="KW-0436">Ligase</keyword>
<comment type="caution">
    <text evidence="24">The sequence shown here is derived from an EMBL/GenBank/DDBJ whole genome shotgun (WGS) entry which is preliminary data.</text>
</comment>
<dbReference type="GO" id="GO:0004326">
    <property type="term" value="F:tetrahydrofolylpolyglutamate synthase activity"/>
    <property type="evidence" value="ECO:0007669"/>
    <property type="project" value="UniProtKB-EC"/>
</dbReference>
<keyword evidence="12" id="KW-0547">Nucleotide-binding</keyword>
<comment type="subunit">
    <text evidence="6">Monomer.</text>
</comment>
<dbReference type="GO" id="GO:0005737">
    <property type="term" value="C:cytoplasm"/>
    <property type="evidence" value="ECO:0007669"/>
    <property type="project" value="TreeGrafter"/>
</dbReference>
<comment type="similarity">
    <text evidence="5">Belongs to the folylpolyglutamate synthase family.</text>
</comment>
<evidence type="ECO:0000256" key="12">
    <source>
        <dbReference type="ARBA" id="ARBA00022741"/>
    </source>
</evidence>
<dbReference type="GO" id="GO:0046656">
    <property type="term" value="P:folic acid biosynthetic process"/>
    <property type="evidence" value="ECO:0007669"/>
    <property type="project" value="UniProtKB-KW"/>
</dbReference>
<evidence type="ECO:0000256" key="18">
    <source>
        <dbReference type="ARBA" id="ARBA00032510"/>
    </source>
</evidence>
<comment type="catalytic activity">
    <reaction evidence="19">
        <text>(6S)-5,6,7,8-tetrahydrofolyl-(gamma-L-Glu)(n) + L-glutamate + ATP = (6S)-5,6,7,8-tetrahydrofolyl-(gamma-L-Glu)(n+1) + ADP + phosphate + H(+)</text>
        <dbReference type="Rhea" id="RHEA:10580"/>
        <dbReference type="Rhea" id="RHEA-COMP:14738"/>
        <dbReference type="Rhea" id="RHEA-COMP:14740"/>
        <dbReference type="ChEBI" id="CHEBI:15378"/>
        <dbReference type="ChEBI" id="CHEBI:29985"/>
        <dbReference type="ChEBI" id="CHEBI:30616"/>
        <dbReference type="ChEBI" id="CHEBI:43474"/>
        <dbReference type="ChEBI" id="CHEBI:141005"/>
        <dbReference type="ChEBI" id="CHEBI:456216"/>
        <dbReference type="EC" id="6.3.2.17"/>
    </reaction>
</comment>
<dbReference type="GO" id="GO:0046872">
    <property type="term" value="F:metal ion binding"/>
    <property type="evidence" value="ECO:0007669"/>
    <property type="project" value="UniProtKB-KW"/>
</dbReference>
<evidence type="ECO:0000256" key="11">
    <source>
        <dbReference type="ARBA" id="ARBA00022723"/>
    </source>
</evidence>
<comment type="catalytic activity">
    <reaction evidence="20">
        <text>10-formyltetrahydrofolyl-(gamma-L-Glu)(n) + L-glutamate + ATP = 10-formyltetrahydrofolyl-(gamma-L-Glu)(n+1) + ADP + phosphate + H(+)</text>
        <dbReference type="Rhea" id="RHEA:51904"/>
        <dbReference type="Rhea" id="RHEA-COMP:13088"/>
        <dbReference type="Rhea" id="RHEA-COMP:14300"/>
        <dbReference type="ChEBI" id="CHEBI:15378"/>
        <dbReference type="ChEBI" id="CHEBI:29985"/>
        <dbReference type="ChEBI" id="CHEBI:30616"/>
        <dbReference type="ChEBI" id="CHEBI:43474"/>
        <dbReference type="ChEBI" id="CHEBI:134413"/>
        <dbReference type="ChEBI" id="CHEBI:456216"/>
        <dbReference type="EC" id="6.3.2.17"/>
    </reaction>
</comment>
<dbReference type="AlphaFoldDB" id="A0A0F3GYQ5"/>
<dbReference type="Proteomes" id="UP000033423">
    <property type="component" value="Unassembled WGS sequence"/>
</dbReference>
<dbReference type="PANTHER" id="PTHR11136:SF0">
    <property type="entry name" value="DIHYDROFOLATE SYNTHETASE-RELATED"/>
    <property type="match status" value="1"/>
</dbReference>
<dbReference type="GO" id="GO:0005524">
    <property type="term" value="F:ATP binding"/>
    <property type="evidence" value="ECO:0007669"/>
    <property type="project" value="UniProtKB-KW"/>
</dbReference>
<comment type="pathway">
    <text evidence="4">Cofactor biosynthesis; tetrahydrofolylpolyglutamate biosynthesis.</text>
</comment>
<dbReference type="InterPro" id="IPR018109">
    <property type="entry name" value="Folylpolyglutamate_synth_CS"/>
</dbReference>
<dbReference type="Gene3D" id="3.90.190.20">
    <property type="entry name" value="Mur ligase, C-terminal domain"/>
    <property type="match status" value="1"/>
</dbReference>
<evidence type="ECO:0000256" key="20">
    <source>
        <dbReference type="ARBA" id="ARBA00047808"/>
    </source>
</evidence>
<evidence type="ECO:0000256" key="8">
    <source>
        <dbReference type="ARBA" id="ARBA00013025"/>
    </source>
</evidence>
<dbReference type="SUPFAM" id="SSF53244">
    <property type="entry name" value="MurD-like peptide ligases, peptide-binding domain"/>
    <property type="match status" value="1"/>
</dbReference>
<comment type="cofactor">
    <cofactor evidence="1">
        <name>Mg(2+)</name>
        <dbReference type="ChEBI" id="CHEBI:18420"/>
    </cofactor>
</comment>
<keyword evidence="14" id="KW-0460">Magnesium</keyword>
<evidence type="ECO:0000256" key="13">
    <source>
        <dbReference type="ARBA" id="ARBA00022840"/>
    </source>
</evidence>
<dbReference type="GO" id="GO:0008841">
    <property type="term" value="F:dihydrofolate synthase activity"/>
    <property type="evidence" value="ECO:0007669"/>
    <property type="project" value="UniProtKB-EC"/>
</dbReference>
<dbReference type="PANTHER" id="PTHR11136">
    <property type="entry name" value="FOLYLPOLYGLUTAMATE SYNTHASE-RELATED"/>
    <property type="match status" value="1"/>
</dbReference>
<protein>
    <recommendedName>
        <fullName evidence="9">Dihydrofolate synthase/folylpolyglutamate synthase</fullName>
        <ecNumber evidence="7">6.3.2.12</ecNumber>
        <ecNumber evidence="8">6.3.2.17</ecNumber>
    </recommendedName>
    <alternativeName>
        <fullName evidence="18">Folylpoly-gamma-glutamate synthetase-dihydrofolate synthetase</fullName>
    </alternativeName>
    <alternativeName>
        <fullName evidence="16">Folylpolyglutamate synthetase</fullName>
    </alternativeName>
    <alternativeName>
        <fullName evidence="17">Tetrahydrofolylpolyglutamate synthase</fullName>
    </alternativeName>
</protein>
<keyword evidence="25" id="KW-1185">Reference proteome</keyword>
<evidence type="ECO:0000256" key="19">
    <source>
        <dbReference type="ARBA" id="ARBA00047493"/>
    </source>
</evidence>
<dbReference type="EMBL" id="LACI01000380">
    <property type="protein sequence ID" value="KJU86972.1"/>
    <property type="molecule type" value="Genomic_DNA"/>
</dbReference>
<dbReference type="Pfam" id="PF08245">
    <property type="entry name" value="Mur_ligase_M"/>
    <property type="match status" value="1"/>
</dbReference>
<evidence type="ECO:0000256" key="15">
    <source>
        <dbReference type="ARBA" id="ARBA00022909"/>
    </source>
</evidence>
<sequence length="330" mass="35688">MSYDKSIEHLYGLQKHGIKLGLANISTVAELLGQPQRAFQSVHVAGTNGKGSTSAMIAAILGAEGFKTGLFTSPHLVRFTERIRVDGVEISEAEVVSLTQEIREALSEHQQMRITFFEFVTAMAFLYFKRQGVRWVVFETGMGGRYDATNIITPQLTVITSISEDHKEFLGNSIAEIAGEKAGIIKPAVEVITACRDEVALGVITAAATSNRSTLDVYGRDFNVSAVRVGVDGTTLDYHGHGAYRGVEIPLVGAHQAENAACAIRAWEVLSRKGHLGGDEGTLRRALKGVAWPGRCEMTSFDGVPVLLDGAHNPDAMHHLAATLRDVFLN</sequence>
<keyword evidence="15" id="KW-0289">Folate biosynthesis</keyword>
<evidence type="ECO:0000256" key="17">
    <source>
        <dbReference type="ARBA" id="ARBA00030592"/>
    </source>
</evidence>
<accession>A0A0F3GYQ5</accession>
<comment type="function">
    <text evidence="2">Functions in two distinct reactions of the de novo folate biosynthetic pathway. Catalyzes the addition of a glutamate residue to dihydropteroate (7,8-dihydropteroate or H2Pte) to form dihydrofolate (7,8-dihydrofolate monoglutamate or H2Pte-Glu). Also catalyzes successive additions of L-glutamate to tetrahydrofolate or 10-formyltetrahydrofolate or 5,10-methylenetetrahydrofolate, leading to folylpolyglutamate derivatives.</text>
</comment>
<evidence type="ECO:0000256" key="14">
    <source>
        <dbReference type="ARBA" id="ARBA00022842"/>
    </source>
</evidence>
<keyword evidence="11" id="KW-0479">Metal-binding</keyword>